<protein>
    <submittedName>
        <fullName evidence="1">Uncharacterized protein</fullName>
    </submittedName>
</protein>
<reference evidence="1 2" key="2">
    <citation type="submission" date="2020-07" db="EMBL/GenBank/DDBJ databases">
        <title>Genome assembly of wild tea tree DASZ reveals pedigree and selection history of tea varieties.</title>
        <authorList>
            <person name="Zhang W."/>
        </authorList>
    </citation>
    <scope>NUCLEOTIDE SEQUENCE [LARGE SCALE GENOMIC DNA]</scope>
    <source>
        <strain evidence="2">cv. G240</strain>
        <tissue evidence="1">Leaf</tissue>
    </source>
</reference>
<dbReference type="AlphaFoldDB" id="A0A7J7FU27"/>
<reference evidence="2" key="1">
    <citation type="journal article" date="2020" name="Nat. Commun.">
        <title>Genome assembly of wild tea tree DASZ reveals pedigree and selection history of tea varieties.</title>
        <authorList>
            <person name="Zhang W."/>
            <person name="Zhang Y."/>
            <person name="Qiu H."/>
            <person name="Guo Y."/>
            <person name="Wan H."/>
            <person name="Zhang X."/>
            <person name="Scossa F."/>
            <person name="Alseekh S."/>
            <person name="Zhang Q."/>
            <person name="Wang P."/>
            <person name="Xu L."/>
            <person name="Schmidt M.H."/>
            <person name="Jia X."/>
            <person name="Li D."/>
            <person name="Zhu A."/>
            <person name="Guo F."/>
            <person name="Chen W."/>
            <person name="Ni D."/>
            <person name="Usadel B."/>
            <person name="Fernie A.R."/>
            <person name="Wen W."/>
        </authorList>
    </citation>
    <scope>NUCLEOTIDE SEQUENCE [LARGE SCALE GENOMIC DNA]</scope>
    <source>
        <strain evidence="2">cv. G240</strain>
    </source>
</reference>
<dbReference type="Proteomes" id="UP000593564">
    <property type="component" value="Unassembled WGS sequence"/>
</dbReference>
<comment type="caution">
    <text evidence="1">The sequence shown here is derived from an EMBL/GenBank/DDBJ whole genome shotgun (WGS) entry which is preliminary data.</text>
</comment>
<organism evidence="1 2">
    <name type="scientific">Camellia sinensis</name>
    <name type="common">Tea plant</name>
    <name type="synonym">Thea sinensis</name>
    <dbReference type="NCBI Taxonomy" id="4442"/>
    <lineage>
        <taxon>Eukaryota</taxon>
        <taxon>Viridiplantae</taxon>
        <taxon>Streptophyta</taxon>
        <taxon>Embryophyta</taxon>
        <taxon>Tracheophyta</taxon>
        <taxon>Spermatophyta</taxon>
        <taxon>Magnoliopsida</taxon>
        <taxon>eudicotyledons</taxon>
        <taxon>Gunneridae</taxon>
        <taxon>Pentapetalae</taxon>
        <taxon>asterids</taxon>
        <taxon>Ericales</taxon>
        <taxon>Theaceae</taxon>
        <taxon>Camellia</taxon>
    </lineage>
</organism>
<dbReference type="EMBL" id="JACBKZ010000014">
    <property type="protein sequence ID" value="KAF5931789.1"/>
    <property type="molecule type" value="Genomic_DNA"/>
</dbReference>
<sequence>MRTTHKYRLDRLIWNKASHIRLFGNVATHPSSQVLEDLYKELKTIKKHKWNTSPNTTVRFSHPPLSTILIEHQGSTIQASPFKLTSTDPEIKKLLHTLIILLNQPDLIILNPPLLISFSKNLGTQRVILFMI</sequence>
<name>A0A7J7FU27_CAMSI</name>
<proteinExistence type="predicted"/>
<keyword evidence="2" id="KW-1185">Reference proteome</keyword>
<gene>
    <name evidence="1" type="ORF">HYC85_027960</name>
</gene>
<evidence type="ECO:0000313" key="1">
    <source>
        <dbReference type="EMBL" id="KAF5931789.1"/>
    </source>
</evidence>
<evidence type="ECO:0000313" key="2">
    <source>
        <dbReference type="Proteomes" id="UP000593564"/>
    </source>
</evidence>
<accession>A0A7J7FU27</accession>